<dbReference type="AlphaFoldDB" id="A0A2U3EF01"/>
<evidence type="ECO:0000259" key="4">
    <source>
        <dbReference type="Pfam" id="PF00135"/>
    </source>
</evidence>
<reference evidence="5 6" key="1">
    <citation type="journal article" date="2016" name="Front. Microbiol.">
        <title>Genome and transcriptome sequences reveal the specific parasitism of the nematophagous Purpureocillium lilacinum 36-1.</title>
        <authorList>
            <person name="Xie J."/>
            <person name="Li S."/>
            <person name="Mo C."/>
            <person name="Xiao X."/>
            <person name="Peng D."/>
            <person name="Wang G."/>
            <person name="Xiao Y."/>
        </authorList>
    </citation>
    <scope>NUCLEOTIDE SEQUENCE [LARGE SCALE GENOMIC DNA]</scope>
    <source>
        <strain evidence="5 6">36-1</strain>
    </source>
</reference>
<dbReference type="InterPro" id="IPR019826">
    <property type="entry name" value="Carboxylesterase_B_AS"/>
</dbReference>
<dbReference type="PROSITE" id="PS00941">
    <property type="entry name" value="CARBOXYLESTERASE_B_2"/>
    <property type="match status" value="1"/>
</dbReference>
<dbReference type="GO" id="GO:0016787">
    <property type="term" value="F:hydrolase activity"/>
    <property type="evidence" value="ECO:0007669"/>
    <property type="project" value="UniProtKB-KW"/>
</dbReference>
<proteinExistence type="inferred from homology"/>
<dbReference type="SUPFAM" id="SSF53474">
    <property type="entry name" value="alpha/beta-Hydrolases"/>
    <property type="match status" value="1"/>
</dbReference>
<dbReference type="PANTHER" id="PTHR11559">
    <property type="entry name" value="CARBOXYLESTERASE"/>
    <property type="match status" value="1"/>
</dbReference>
<dbReference type="InterPro" id="IPR002018">
    <property type="entry name" value="CarbesteraseB"/>
</dbReference>
<feature type="domain" description="Carboxylesterase type B" evidence="4">
    <location>
        <begin position="9"/>
        <end position="526"/>
    </location>
</feature>
<evidence type="ECO:0000256" key="1">
    <source>
        <dbReference type="ARBA" id="ARBA00005964"/>
    </source>
</evidence>
<sequence length="531" mass="57827">MPASMRLSNVINTSHGPIRGFHGGGMRKWLGVRYASPPLGELRWRPPVEPEPWTKALPAMEFGPICAQEEGSFPGFGHNSISEDCLYLNVYAPLSTQCNAPLPVMVWIHGGGLFQGSSSDYDPSALVKEGKVIFVSFNYRVNLFGFFSHPAINQEKHDRGNYGIMDQQAALRWVQRNIDRFGGDSNNVTIFGESAGAISVAAHIASPASTGLFHKAIIQSGGSPISFPHPSVESFEDTGVALAAAANCIDQSPSGLRALSAAQLLAANSVPNGEFGTTRFPFGLMEDGAIIPRNLRQRFLDGSFNKTPLMIGVTKDEFSWFQGMIELAAGLTISQEAYPAILRHSIEAASKGGFLGVEVPPTAFDSILERYPLSDYPHPARAVAAAIGDAGIIATSGRRSARVIKKFVPTVFAYEFDVKDAPVSWPQVSFQYGSAHAQELQFLFRGFHGASGVARPLSEAQQELSSRMVSYWTNFARTGSPNAGNTQPILPLWPEYEAAEDNIMLLEAPQPRSASGWGQRHHMDFWDSFYR</sequence>
<organism evidence="5 6">
    <name type="scientific">Purpureocillium lilacinum</name>
    <name type="common">Paecilomyces lilacinus</name>
    <dbReference type="NCBI Taxonomy" id="33203"/>
    <lineage>
        <taxon>Eukaryota</taxon>
        <taxon>Fungi</taxon>
        <taxon>Dikarya</taxon>
        <taxon>Ascomycota</taxon>
        <taxon>Pezizomycotina</taxon>
        <taxon>Sordariomycetes</taxon>
        <taxon>Hypocreomycetidae</taxon>
        <taxon>Hypocreales</taxon>
        <taxon>Ophiocordycipitaceae</taxon>
        <taxon>Purpureocillium</taxon>
    </lineage>
</organism>
<dbReference type="Proteomes" id="UP000245956">
    <property type="component" value="Unassembled WGS sequence"/>
</dbReference>
<accession>A0A2U3EF01</accession>
<evidence type="ECO:0000256" key="2">
    <source>
        <dbReference type="ARBA" id="ARBA00022801"/>
    </source>
</evidence>
<gene>
    <name evidence="5" type="ORF">PCL_10101</name>
</gene>
<evidence type="ECO:0000256" key="3">
    <source>
        <dbReference type="RuleBase" id="RU361235"/>
    </source>
</evidence>
<dbReference type="InterPro" id="IPR050309">
    <property type="entry name" value="Type-B_Carboxylest/Lipase"/>
</dbReference>
<dbReference type="Gene3D" id="3.40.50.1820">
    <property type="entry name" value="alpha/beta hydrolase"/>
    <property type="match status" value="1"/>
</dbReference>
<evidence type="ECO:0000313" key="5">
    <source>
        <dbReference type="EMBL" id="PWI73086.1"/>
    </source>
</evidence>
<keyword evidence="2 3" id="KW-0378">Hydrolase</keyword>
<name>A0A2U3EF01_PURLI</name>
<dbReference type="EC" id="3.1.1.-" evidence="3"/>
<dbReference type="InterPro" id="IPR029058">
    <property type="entry name" value="AB_hydrolase_fold"/>
</dbReference>
<comment type="caution">
    <text evidence="5">The sequence shown here is derived from an EMBL/GenBank/DDBJ whole genome shotgun (WGS) entry which is preliminary data.</text>
</comment>
<protein>
    <recommendedName>
        <fullName evidence="3">Carboxylic ester hydrolase</fullName>
        <ecNumber evidence="3">3.1.1.-</ecNumber>
    </recommendedName>
</protein>
<dbReference type="PROSITE" id="PS00122">
    <property type="entry name" value="CARBOXYLESTERASE_B_1"/>
    <property type="match status" value="1"/>
</dbReference>
<comment type="similarity">
    <text evidence="1 3">Belongs to the type-B carboxylesterase/lipase family.</text>
</comment>
<evidence type="ECO:0000313" key="6">
    <source>
        <dbReference type="Proteomes" id="UP000245956"/>
    </source>
</evidence>
<dbReference type="Pfam" id="PF00135">
    <property type="entry name" value="COesterase"/>
    <property type="match status" value="1"/>
</dbReference>
<dbReference type="InterPro" id="IPR019819">
    <property type="entry name" value="Carboxylesterase_B_CS"/>
</dbReference>
<dbReference type="EMBL" id="LCWV01000005">
    <property type="protein sequence ID" value="PWI73086.1"/>
    <property type="molecule type" value="Genomic_DNA"/>
</dbReference>